<dbReference type="Gene3D" id="3.55.50.30">
    <property type="match status" value="1"/>
</dbReference>
<keyword evidence="1" id="KW-0472">Membrane</keyword>
<dbReference type="PIRSF" id="PIRSF018266">
    <property type="entry name" value="FecR"/>
    <property type="match status" value="1"/>
</dbReference>
<dbReference type="KEGG" id="pseg:D3H65_28330"/>
<dbReference type="Pfam" id="PF16344">
    <property type="entry name" value="FecR_C"/>
    <property type="match status" value="1"/>
</dbReference>
<reference evidence="4 5" key="1">
    <citation type="submission" date="2018-09" db="EMBL/GenBank/DDBJ databases">
        <title>Genome sequencing of strain 6GH32-13.</title>
        <authorList>
            <person name="Weon H.-Y."/>
            <person name="Heo J."/>
            <person name="Kwon S.-W."/>
        </authorList>
    </citation>
    <scope>NUCLEOTIDE SEQUENCE [LARGE SCALE GENOMIC DNA]</scope>
    <source>
        <strain evidence="4 5">5GH32-13</strain>
    </source>
</reference>
<evidence type="ECO:0000313" key="4">
    <source>
        <dbReference type="EMBL" id="AXY77650.1"/>
    </source>
</evidence>
<evidence type="ECO:0000259" key="3">
    <source>
        <dbReference type="Pfam" id="PF16344"/>
    </source>
</evidence>
<keyword evidence="1" id="KW-0812">Transmembrane</keyword>
<keyword evidence="1" id="KW-1133">Transmembrane helix</keyword>
<dbReference type="PANTHER" id="PTHR30273">
    <property type="entry name" value="PERIPLASMIC SIGNAL SENSOR AND SIGMA FACTOR ACTIVATOR FECR-RELATED"/>
    <property type="match status" value="1"/>
</dbReference>
<accession>A0A3B7MX58</accession>
<feature type="domain" description="Protein FecR C-terminal" evidence="3">
    <location>
        <begin position="279"/>
        <end position="346"/>
    </location>
</feature>
<proteinExistence type="predicted"/>
<dbReference type="RefSeq" id="WP_119053523.1">
    <property type="nucleotide sequence ID" value="NZ_CP032157.1"/>
</dbReference>
<name>A0A3B7MX58_9BACT</name>
<dbReference type="EMBL" id="CP032157">
    <property type="protein sequence ID" value="AXY77650.1"/>
    <property type="molecule type" value="Genomic_DNA"/>
</dbReference>
<gene>
    <name evidence="4" type="ORF">D3H65_28330</name>
</gene>
<keyword evidence="5" id="KW-1185">Reference proteome</keyword>
<dbReference type="Pfam" id="PF04773">
    <property type="entry name" value="FecR"/>
    <property type="match status" value="1"/>
</dbReference>
<dbReference type="PANTHER" id="PTHR30273:SF2">
    <property type="entry name" value="PROTEIN FECR"/>
    <property type="match status" value="1"/>
</dbReference>
<dbReference type="OrthoDB" id="645173at2"/>
<evidence type="ECO:0000313" key="5">
    <source>
        <dbReference type="Proteomes" id="UP000263900"/>
    </source>
</evidence>
<evidence type="ECO:0000259" key="2">
    <source>
        <dbReference type="Pfam" id="PF04773"/>
    </source>
</evidence>
<dbReference type="InterPro" id="IPR032508">
    <property type="entry name" value="FecR_C"/>
</dbReference>
<dbReference type="InterPro" id="IPR006860">
    <property type="entry name" value="FecR"/>
</dbReference>
<dbReference type="Gene3D" id="2.60.120.1440">
    <property type="match status" value="1"/>
</dbReference>
<dbReference type="InterPro" id="IPR012373">
    <property type="entry name" value="Ferrdict_sens_TM"/>
</dbReference>
<evidence type="ECO:0000256" key="1">
    <source>
        <dbReference type="SAM" id="Phobius"/>
    </source>
</evidence>
<feature type="transmembrane region" description="Helical" evidence="1">
    <location>
        <begin position="79"/>
        <end position="101"/>
    </location>
</feature>
<sequence length="350" mass="39785">MNRSAFYHLLQRYSDGTCTDEEKKLVEQWYELLDDDHEAAVSNEEIKSTVDRLWPVIKEKTLPQAAEQFPERPVRRIPLYVRWISAAAILTAVSFGIYWIAGNSHRFSSFEENVVTEDLTQTINHLSTPDTIYLPDKSMVVLEPGARLYYPDSFALAKREVYLEGNAFFKVTKNAKSPFYVYSNNIVTQVLGTSFFVKTDAATQDVEVSVRTGKVAVYENESQGNSNKRTEESTGVILKPNQKVIYNRNDGHFRTTLVDVPLPLLPNSQQEETVTELNFVFEESPISKVLACLENAYHIEIITENDNLGKSLFSGDIKGQNLYDQLEIICQSIQATYEVRGTRILIKGDN</sequence>
<dbReference type="GO" id="GO:0016989">
    <property type="term" value="F:sigma factor antagonist activity"/>
    <property type="evidence" value="ECO:0007669"/>
    <property type="project" value="TreeGrafter"/>
</dbReference>
<dbReference type="AlphaFoldDB" id="A0A3B7MX58"/>
<organism evidence="4 5">
    <name type="scientific">Paraflavitalea soli</name>
    <dbReference type="NCBI Taxonomy" id="2315862"/>
    <lineage>
        <taxon>Bacteria</taxon>
        <taxon>Pseudomonadati</taxon>
        <taxon>Bacteroidota</taxon>
        <taxon>Chitinophagia</taxon>
        <taxon>Chitinophagales</taxon>
        <taxon>Chitinophagaceae</taxon>
        <taxon>Paraflavitalea</taxon>
    </lineage>
</organism>
<protein>
    <submittedName>
        <fullName evidence="4">FecR family protein</fullName>
    </submittedName>
</protein>
<feature type="domain" description="FecR protein" evidence="2">
    <location>
        <begin position="131"/>
        <end position="215"/>
    </location>
</feature>
<dbReference type="Proteomes" id="UP000263900">
    <property type="component" value="Chromosome"/>
</dbReference>